<dbReference type="PANTHER" id="PTHR31136:SF5">
    <property type="entry name" value="2-OXOADIPATE DIOXYGENASE_DECARBOXYLASE, CHLOROPLASTIC"/>
    <property type="match status" value="1"/>
</dbReference>
<evidence type="ECO:0000256" key="5">
    <source>
        <dbReference type="ARBA" id="ARBA00035013"/>
    </source>
</evidence>
<dbReference type="PANTHER" id="PTHR31136">
    <property type="entry name" value="DUF1338 DOMAIN-CONTAINING PROTEIN"/>
    <property type="match status" value="1"/>
</dbReference>
<evidence type="ECO:0000256" key="1">
    <source>
        <dbReference type="ARBA" id="ARBA00001954"/>
    </source>
</evidence>
<dbReference type="InterPro" id="IPR009770">
    <property type="entry name" value="HGLS"/>
</dbReference>
<comment type="similarity">
    <text evidence="5">Belongs to the 2-oxoadipate dioxygenase/decarboxylase family.</text>
</comment>
<dbReference type="Proteomes" id="UP000238954">
    <property type="component" value="Chromosome"/>
</dbReference>
<keyword evidence="2" id="KW-0223">Dioxygenase</keyword>
<dbReference type="AlphaFoldDB" id="A0A2S8B110"/>
<keyword evidence="3" id="KW-0560">Oxidoreductase</keyword>
<evidence type="ECO:0000256" key="7">
    <source>
        <dbReference type="ARBA" id="ARBA00035045"/>
    </source>
</evidence>
<dbReference type="EMBL" id="PHFW01000003">
    <property type="protein sequence ID" value="PQM26040.1"/>
    <property type="molecule type" value="Genomic_DNA"/>
</dbReference>
<keyword evidence="9" id="KW-1185">Reference proteome</keyword>
<gene>
    <name evidence="8" type="ORF">CVO77_13150</name>
</gene>
<evidence type="ECO:0000256" key="2">
    <source>
        <dbReference type="ARBA" id="ARBA00022964"/>
    </source>
</evidence>
<dbReference type="GO" id="GO:0051213">
    <property type="term" value="F:dioxygenase activity"/>
    <property type="evidence" value="ECO:0007669"/>
    <property type="project" value="UniProtKB-KW"/>
</dbReference>
<dbReference type="SMART" id="SM01150">
    <property type="entry name" value="DUF1338"/>
    <property type="match status" value="1"/>
</dbReference>
<dbReference type="Gene3D" id="3.10.180.50">
    <property type="match status" value="1"/>
</dbReference>
<dbReference type="Pfam" id="PF07063">
    <property type="entry name" value="HGLS"/>
    <property type="match status" value="1"/>
</dbReference>
<evidence type="ECO:0000313" key="9">
    <source>
        <dbReference type="Proteomes" id="UP000238954"/>
    </source>
</evidence>
<evidence type="ECO:0000256" key="3">
    <source>
        <dbReference type="ARBA" id="ARBA00023002"/>
    </source>
</evidence>
<reference evidence="9" key="1">
    <citation type="submission" date="2017-11" db="EMBL/GenBank/DDBJ databases">
        <title>The complete genome sequence of Sphingopyxis pomeranensis sp. nov. strain WS5A3p.</title>
        <authorList>
            <person name="Kaminski M.A."/>
        </authorList>
    </citation>
    <scope>NUCLEOTIDE SEQUENCE [LARGE SCALE GENOMIC DNA]</scope>
    <source>
        <strain evidence="9">WS5A3p</strain>
    </source>
</reference>
<proteinExistence type="inferred from homology"/>
<accession>A0A2S8B110</accession>
<evidence type="ECO:0000256" key="6">
    <source>
        <dbReference type="ARBA" id="ARBA00035023"/>
    </source>
</evidence>
<sequence length="343" mass="37690">MIIEPNATLVRLLEKHLPADALGLLLGAVEIAPALVAEKGDMSSRAVLSQALNLWLLYDLMERVPTAKAYFDEIVASGGRLALDHGALRTVDLNAMGSLPAGEAAITRVLLPLGYIQAETYPLDRLGMTGRSYRHEDFPEDIPQFFVSELHVERFSPDFKAAAARVTATSIDPLDRASIEALRELGERRELEVDRAAMLLGRLVQCFSRRHAAPSIEDYRTLLAESAEMAWISTEGNAFNHATDRVADIASVAEKQRAAGRAMKDDIEISRSGRIRQTAYKADLVRRQFREGGHIIARSVPGSFFEFIERDRLPGSNALDLSFDTGNAQAIFKMTAGAERAGL</sequence>
<dbReference type="EC" id="1.13.11.93" evidence="6"/>
<comment type="caution">
    <text evidence="8">The sequence shown here is derived from an EMBL/GenBank/DDBJ whole genome shotgun (WGS) entry which is preliminary data.</text>
</comment>
<organism evidence="8 9">
    <name type="scientific">Sphingopyxis lindanitolerans</name>
    <dbReference type="NCBI Taxonomy" id="2054227"/>
    <lineage>
        <taxon>Bacteria</taxon>
        <taxon>Pseudomonadati</taxon>
        <taxon>Pseudomonadota</taxon>
        <taxon>Alphaproteobacteria</taxon>
        <taxon>Sphingomonadales</taxon>
        <taxon>Sphingomonadaceae</taxon>
        <taxon>Sphingopyxis</taxon>
    </lineage>
</organism>
<evidence type="ECO:0000313" key="8">
    <source>
        <dbReference type="EMBL" id="PQM26040.1"/>
    </source>
</evidence>
<comment type="cofactor">
    <cofactor evidence="1">
        <name>Fe(2+)</name>
        <dbReference type="ChEBI" id="CHEBI:29033"/>
    </cofactor>
</comment>
<evidence type="ECO:0000256" key="4">
    <source>
        <dbReference type="ARBA" id="ARBA00023004"/>
    </source>
</evidence>
<name>A0A2S8B110_9SPHN</name>
<keyword evidence="4" id="KW-0408">Iron</keyword>
<protein>
    <recommendedName>
        <fullName evidence="6">2-oxoadipate dioxygenase/decarboxylase</fullName>
        <ecNumber evidence="6">1.13.11.93</ecNumber>
    </recommendedName>
    <alternativeName>
        <fullName evidence="7">2-hydroxyglutarate synthase</fullName>
    </alternativeName>
</protein>
<dbReference type="OrthoDB" id="506370at2"/>